<dbReference type="Proteomes" id="UP001374893">
    <property type="component" value="Chromosome"/>
</dbReference>
<dbReference type="Pfam" id="PF13442">
    <property type="entry name" value="Cytochrome_CBB3"/>
    <property type="match status" value="1"/>
</dbReference>
<evidence type="ECO:0000259" key="6">
    <source>
        <dbReference type="PROSITE" id="PS51007"/>
    </source>
</evidence>
<evidence type="ECO:0000256" key="5">
    <source>
        <dbReference type="SAM" id="SignalP"/>
    </source>
</evidence>
<dbReference type="EMBL" id="AP024702">
    <property type="protein sequence ID" value="BCX46260.1"/>
    <property type="molecule type" value="Genomic_DNA"/>
</dbReference>
<dbReference type="Pfam" id="PF20601">
    <property type="entry name" value="DUF6797"/>
    <property type="match status" value="1"/>
</dbReference>
<evidence type="ECO:0000256" key="2">
    <source>
        <dbReference type="ARBA" id="ARBA00022723"/>
    </source>
</evidence>
<dbReference type="InterPro" id="IPR013320">
    <property type="entry name" value="ConA-like_dom_sf"/>
</dbReference>
<dbReference type="InterPro" id="IPR011042">
    <property type="entry name" value="6-blade_b-propeller_TolB-like"/>
</dbReference>
<dbReference type="Gene3D" id="2.120.10.30">
    <property type="entry name" value="TolB, C-terminal domain"/>
    <property type="match status" value="1"/>
</dbReference>
<keyword evidence="5" id="KW-0732">Signal</keyword>
<dbReference type="InterPro" id="IPR046476">
    <property type="entry name" value="DUF6797"/>
</dbReference>
<dbReference type="SUPFAM" id="SSF49899">
    <property type="entry name" value="Concanavalin A-like lectins/glucanases"/>
    <property type="match status" value="1"/>
</dbReference>
<sequence>MKLVAFSIAGSAILAVPAFAEEKPPATSVPLENTLLSVFSEFRAPGKVTSEEAFANFRLVLRYDAKEGADARLQFGEDEVVDLPAGSGQTVDVAFEHIPGAPARMRVWQNGKMVSGETGAGSGSPSTVVDAKTSSEELRFDRDFTAMVRFRTEGSGGTLIAKAMPEGKWVADAKALFIKGDRLTYDLGWKGAVRGKRKLSADKEHVAVLVSDGGALKIFVDGRLDASKPDFTAPDPDKSVMKIGEAASDFGGAFGGSISTVRFWRRALDEKEIASLSNGNEASVNTPDFNWSPGSDGGGELVEFGAVPGYAVRPILEAGDGFVLREAFVQPLAMSDHAGFVAGWDEASLKRGGEIYNQLCVTCHGTLEAAGSLPTAPRFHLNDLHNGTDPYRMLQTLEKGYGQMVPQPQYTTAQKYDVIHYLRETFLKDRNADQFVSVDEAYLAKLPRGMSLRKEKQAEKKLPQYLLQDFGNVLQWTLQVEPDNIAQKGIVVRVDDGPGGVSKGRAWMLYDHDTMRLAACWTGDRFVDWKGIAFDGSHGTHTSIVGEKQFVFPNEPMWANPETGDYADLRITGRDGVRYGPLPTEWVRLKGIEIHGDQPLLRYTVGETEVRERPRLSDDGAFERWIECGPGKKLLKLRIDAEQEHVVEPREKPVAFGIRYSEGKAEVFFDSEESLFKEKAVAKRFEGRVTTLMEPGKPEGAWAVDVISLPEPDKNPWQSWMRASGFDFFEGGKSAAVCTWNGDVWIVDGIDQAEGELTWQRICSGLFQPLGLKIVDGEIYVGCRDMIAILRDLNGDRETDYIENFNSDHQVTEHFHEFAMGLQTDDDGNFYYAKSARHAKTPVVPHHGTLLKVSADGSETSILATGFRAANGVCLNPDGSFMVTDQEGHWNPKNRINWVDGTGAGEFYGNMWGYHDVTDESDSAMRQPLCWITNAFDRSPAELLWVPEDSAWKPLHGSLLNLSYGAGKIYTVPFEKVGGSVQGGMCAFPIEPFPTGVMRGRFSPKDGQLYACGMFAWAGNRHQPGGFYRIRYTGGPAYQPVGLTTDPATVTITFTDPLDRESSEDSSSWVLRAWDLKRSKQYGSKHYNERTLAVEKASLSDDGKTVTLTVPDLAPTWGMSIDMSLKGADGTEVKRLLHNSIFDLE</sequence>
<evidence type="ECO:0000313" key="7">
    <source>
        <dbReference type="EMBL" id="BCX46260.1"/>
    </source>
</evidence>
<evidence type="ECO:0000313" key="8">
    <source>
        <dbReference type="Proteomes" id="UP001374893"/>
    </source>
</evidence>
<evidence type="ECO:0000256" key="1">
    <source>
        <dbReference type="ARBA" id="ARBA00022617"/>
    </source>
</evidence>
<name>A0ABN6GY90_9BACT</name>
<feature type="signal peptide" evidence="5">
    <location>
        <begin position="1"/>
        <end position="20"/>
    </location>
</feature>
<gene>
    <name evidence="7" type="ORF">HAHE_01680</name>
</gene>
<evidence type="ECO:0000256" key="4">
    <source>
        <dbReference type="PROSITE-ProRule" id="PRU00433"/>
    </source>
</evidence>
<dbReference type="InterPro" id="IPR009056">
    <property type="entry name" value="Cyt_c-like_dom"/>
</dbReference>
<dbReference type="PANTHER" id="PTHR33546">
    <property type="entry name" value="LARGE, MULTIFUNCTIONAL SECRETED PROTEIN-RELATED"/>
    <property type="match status" value="1"/>
</dbReference>
<dbReference type="PANTHER" id="PTHR33546:SF1">
    <property type="entry name" value="LARGE, MULTIFUNCTIONAL SECRETED PROTEIN"/>
    <property type="match status" value="1"/>
</dbReference>
<accession>A0ABN6GY90</accession>
<keyword evidence="8" id="KW-1185">Reference proteome</keyword>
<keyword evidence="1 4" id="KW-0349">Heme</keyword>
<dbReference type="Pfam" id="PF13385">
    <property type="entry name" value="Laminin_G_3"/>
    <property type="match status" value="1"/>
</dbReference>
<keyword evidence="2 4" id="KW-0479">Metal-binding</keyword>
<evidence type="ECO:0000256" key="3">
    <source>
        <dbReference type="ARBA" id="ARBA00023004"/>
    </source>
</evidence>
<dbReference type="RefSeq" id="WP_338687703.1">
    <property type="nucleotide sequence ID" value="NZ_AP024702.1"/>
</dbReference>
<dbReference type="SUPFAM" id="SSF46626">
    <property type="entry name" value="Cytochrome c"/>
    <property type="match status" value="1"/>
</dbReference>
<dbReference type="SUPFAM" id="SSF63829">
    <property type="entry name" value="Calcium-dependent phosphotriesterase"/>
    <property type="match status" value="1"/>
</dbReference>
<feature type="domain" description="Cytochrome c" evidence="6">
    <location>
        <begin position="347"/>
        <end position="426"/>
    </location>
</feature>
<dbReference type="Gene3D" id="2.60.120.200">
    <property type="match status" value="1"/>
</dbReference>
<dbReference type="InterPro" id="IPR036909">
    <property type="entry name" value="Cyt_c-like_dom_sf"/>
</dbReference>
<keyword evidence="3 4" id="KW-0408">Iron</keyword>
<proteinExistence type="predicted"/>
<dbReference type="Gene3D" id="1.10.760.10">
    <property type="entry name" value="Cytochrome c-like domain"/>
    <property type="match status" value="1"/>
</dbReference>
<feature type="chain" id="PRO_5045748609" evidence="5">
    <location>
        <begin position="21"/>
        <end position="1145"/>
    </location>
</feature>
<reference evidence="7 8" key="1">
    <citation type="submission" date="2021-06" db="EMBL/GenBank/DDBJ databases">
        <title>Complete genome of Haloferula helveola possessing various polysaccharide degrading enzymes.</title>
        <authorList>
            <person name="Takami H."/>
            <person name="Huang C."/>
            <person name="Hamasaki K."/>
        </authorList>
    </citation>
    <scope>NUCLEOTIDE SEQUENCE [LARGE SCALE GENOMIC DNA]</scope>
    <source>
        <strain evidence="7 8">CN-1</strain>
    </source>
</reference>
<dbReference type="PROSITE" id="PS51007">
    <property type="entry name" value="CYTC"/>
    <property type="match status" value="1"/>
</dbReference>
<organism evidence="7 8">
    <name type="scientific">Haloferula helveola</name>
    <dbReference type="NCBI Taxonomy" id="490095"/>
    <lineage>
        <taxon>Bacteria</taxon>
        <taxon>Pseudomonadati</taxon>
        <taxon>Verrucomicrobiota</taxon>
        <taxon>Verrucomicrobiia</taxon>
        <taxon>Verrucomicrobiales</taxon>
        <taxon>Verrucomicrobiaceae</taxon>
        <taxon>Haloferula</taxon>
    </lineage>
</organism>
<protein>
    <submittedName>
        <fullName evidence="7">Heme-binding domain-containing protein</fullName>
    </submittedName>
</protein>